<dbReference type="Proteomes" id="UP001374535">
    <property type="component" value="Chromosome 2"/>
</dbReference>
<evidence type="ECO:0000313" key="4">
    <source>
        <dbReference type="Proteomes" id="UP001374535"/>
    </source>
</evidence>
<name>A0AAQ3S888_VIGMU</name>
<evidence type="ECO:0000313" key="3">
    <source>
        <dbReference type="EMBL" id="WVZ19396.1"/>
    </source>
</evidence>
<feature type="signal peptide" evidence="2">
    <location>
        <begin position="1"/>
        <end position="19"/>
    </location>
</feature>
<evidence type="ECO:0000256" key="1">
    <source>
        <dbReference type="SAM" id="MobiDB-lite"/>
    </source>
</evidence>
<dbReference type="EMBL" id="CP144699">
    <property type="protein sequence ID" value="WVZ19396.1"/>
    <property type="molecule type" value="Genomic_DNA"/>
</dbReference>
<evidence type="ECO:0008006" key="5">
    <source>
        <dbReference type="Google" id="ProtNLM"/>
    </source>
</evidence>
<accession>A0AAQ3S888</accession>
<keyword evidence="2" id="KW-0732">Signal</keyword>
<sequence length="409" mass="46729">MNAFICMLIVLARYFRGFGDFVHFDWYLSSTDQQNPIIRAALNMDGAARSGGCSREEEYSWFSLHFTWLDDENGVLVELDSRTAKLVFGRRPRGHSLAILHFLYAIKFVWVVTTHQEAPEKGEEICPSTVVEAYPTAHEAGVVVEGEGNGFAACDAHEEAAVEEPIVDVKGKRNEFGRGDADEEAAVDQPTDEPAKEQGVPLQHPSGFIDIADDDADEVNSHVEPMLVEPLSTFVGDVRTTVDVDRLYYFVTRKNIVRRIANRQVWKLIDYYPYFRNDLVKLEELLSADWVFIPIVSDGHWWCYALKGIRGHARIDRSMVCFRLDPHFIFDVQWSAQNIQRFWGLLTNTLEDSKSPFLVQQANIPVQPNTSAQREFLLKNSRKLCPAPFRGAQREFCRILRNSHPQNLF</sequence>
<proteinExistence type="predicted"/>
<dbReference type="AlphaFoldDB" id="A0AAQ3S888"/>
<feature type="region of interest" description="Disordered" evidence="1">
    <location>
        <begin position="173"/>
        <end position="203"/>
    </location>
</feature>
<gene>
    <name evidence="3" type="ORF">V8G54_006718</name>
</gene>
<keyword evidence="4" id="KW-1185">Reference proteome</keyword>
<organism evidence="3 4">
    <name type="scientific">Vigna mungo</name>
    <name type="common">Black gram</name>
    <name type="synonym">Phaseolus mungo</name>
    <dbReference type="NCBI Taxonomy" id="3915"/>
    <lineage>
        <taxon>Eukaryota</taxon>
        <taxon>Viridiplantae</taxon>
        <taxon>Streptophyta</taxon>
        <taxon>Embryophyta</taxon>
        <taxon>Tracheophyta</taxon>
        <taxon>Spermatophyta</taxon>
        <taxon>Magnoliopsida</taxon>
        <taxon>eudicotyledons</taxon>
        <taxon>Gunneridae</taxon>
        <taxon>Pentapetalae</taxon>
        <taxon>rosids</taxon>
        <taxon>fabids</taxon>
        <taxon>Fabales</taxon>
        <taxon>Fabaceae</taxon>
        <taxon>Papilionoideae</taxon>
        <taxon>50 kb inversion clade</taxon>
        <taxon>NPAAA clade</taxon>
        <taxon>indigoferoid/millettioid clade</taxon>
        <taxon>Phaseoleae</taxon>
        <taxon>Vigna</taxon>
    </lineage>
</organism>
<feature type="chain" id="PRO_5042853528" description="Ubiquitin-like protease family profile domain-containing protein" evidence="2">
    <location>
        <begin position="20"/>
        <end position="409"/>
    </location>
</feature>
<reference evidence="3 4" key="1">
    <citation type="journal article" date="2023" name="Life. Sci Alliance">
        <title>Evolutionary insights into 3D genome organization and epigenetic landscape of Vigna mungo.</title>
        <authorList>
            <person name="Junaid A."/>
            <person name="Singh B."/>
            <person name="Bhatia S."/>
        </authorList>
    </citation>
    <scope>NUCLEOTIDE SEQUENCE [LARGE SCALE GENOMIC DNA]</scope>
    <source>
        <strain evidence="3">Urdbean</strain>
    </source>
</reference>
<evidence type="ECO:0000256" key="2">
    <source>
        <dbReference type="SAM" id="SignalP"/>
    </source>
</evidence>
<protein>
    <recommendedName>
        <fullName evidence="5">Ubiquitin-like protease family profile domain-containing protein</fullName>
    </recommendedName>
</protein>